<feature type="transmembrane region" description="Helical" evidence="5">
    <location>
        <begin position="170"/>
        <end position="194"/>
    </location>
</feature>
<feature type="transmembrane region" description="Helical" evidence="5">
    <location>
        <begin position="20"/>
        <end position="42"/>
    </location>
</feature>
<keyword evidence="4 5" id="KW-0472">Membrane</keyword>
<dbReference type="Gene3D" id="1.20.140.150">
    <property type="match status" value="1"/>
</dbReference>
<keyword evidence="7" id="KW-1185">Reference proteome</keyword>
<organism evidence="6 7">
    <name type="scientific">Pristionchus entomophagus</name>
    <dbReference type="NCBI Taxonomy" id="358040"/>
    <lineage>
        <taxon>Eukaryota</taxon>
        <taxon>Metazoa</taxon>
        <taxon>Ecdysozoa</taxon>
        <taxon>Nematoda</taxon>
        <taxon>Chromadorea</taxon>
        <taxon>Rhabditida</taxon>
        <taxon>Rhabditina</taxon>
        <taxon>Diplogasteromorpha</taxon>
        <taxon>Diplogasteroidea</taxon>
        <taxon>Neodiplogasteridae</taxon>
        <taxon>Pristionchus</taxon>
    </lineage>
</organism>
<evidence type="ECO:0000256" key="1">
    <source>
        <dbReference type="ARBA" id="ARBA00004141"/>
    </source>
</evidence>
<feature type="non-terminal residue" evidence="6">
    <location>
        <position position="1"/>
    </location>
</feature>
<evidence type="ECO:0000256" key="5">
    <source>
        <dbReference type="SAM" id="Phobius"/>
    </source>
</evidence>
<proteinExistence type="predicted"/>
<comment type="caution">
    <text evidence="6">The sequence shown here is derived from an EMBL/GenBank/DDBJ whole genome shotgun (WGS) entry which is preliminary data.</text>
</comment>
<evidence type="ECO:0000313" key="6">
    <source>
        <dbReference type="EMBL" id="GMT06216.1"/>
    </source>
</evidence>
<comment type="subcellular location">
    <subcellularLocation>
        <location evidence="1">Membrane</location>
        <topology evidence="1">Multi-pass membrane protein</topology>
    </subcellularLocation>
</comment>
<feature type="transmembrane region" description="Helical" evidence="5">
    <location>
        <begin position="142"/>
        <end position="163"/>
    </location>
</feature>
<accession>A0AAV5UIC6</accession>
<dbReference type="PANTHER" id="PTHR21215:SF0">
    <property type="entry name" value="LD36024P"/>
    <property type="match status" value="1"/>
</dbReference>
<evidence type="ECO:0000256" key="2">
    <source>
        <dbReference type="ARBA" id="ARBA00022692"/>
    </source>
</evidence>
<protein>
    <submittedName>
        <fullName evidence="6">Uncharacterized protein</fullName>
    </submittedName>
</protein>
<dbReference type="InterPro" id="IPR004031">
    <property type="entry name" value="PMP22/EMP/MP20/Claudin"/>
</dbReference>
<dbReference type="Pfam" id="PF13903">
    <property type="entry name" value="Claudin_2"/>
    <property type="match status" value="1"/>
</dbReference>
<dbReference type="Proteomes" id="UP001432027">
    <property type="component" value="Unassembled WGS sequence"/>
</dbReference>
<dbReference type="EMBL" id="BTSX01000006">
    <property type="protein sequence ID" value="GMT06216.1"/>
    <property type="molecule type" value="Genomic_DNA"/>
</dbReference>
<feature type="transmembrane region" description="Helical" evidence="5">
    <location>
        <begin position="229"/>
        <end position="252"/>
    </location>
</feature>
<sequence length="322" mass="36178">RLVLSLSAIAPSPRSMWSTILSLSLSTVFGILGLCGIIFAAASSNWIEYNVNRREIVNTFNREPELNIKLKDAFIRDPLYFSRTYGLFLTCFNDAVPSDIGSFNYLTLPCVYYTKEYMPSEAKVDSMSSGEVTRLWVMRATAILYAVGLFIAILALTMGIFACWRVSSRLIVAVGVMLVLAVVCLGLAMAGWHYTQYQEQWILEEAPFYKSWEPVLKSTSRFHYGYSYVVSWIGIASLLVSSVCMLIANCYVKRGDEKAYESKDAYMMNHFYDKGGAAVVPYYNTYSAGMDYGQYGAYPPAPYGTYGAYGNAYPYGYMTYGR</sequence>
<name>A0AAV5UIC6_9BILA</name>
<evidence type="ECO:0000313" key="7">
    <source>
        <dbReference type="Proteomes" id="UP001432027"/>
    </source>
</evidence>
<keyword evidence="2 5" id="KW-0812">Transmembrane</keyword>
<dbReference type="PANTHER" id="PTHR21215">
    <property type="entry name" value="LD36024P"/>
    <property type="match status" value="1"/>
</dbReference>
<gene>
    <name evidence="6" type="ORF">PENTCL1PPCAC_28390</name>
</gene>
<evidence type="ECO:0000256" key="4">
    <source>
        <dbReference type="ARBA" id="ARBA00023136"/>
    </source>
</evidence>
<keyword evidence="3 5" id="KW-1133">Transmembrane helix</keyword>
<dbReference type="GO" id="GO:0016020">
    <property type="term" value="C:membrane"/>
    <property type="evidence" value="ECO:0007669"/>
    <property type="project" value="UniProtKB-SubCell"/>
</dbReference>
<dbReference type="AlphaFoldDB" id="A0AAV5UIC6"/>
<reference evidence="6" key="1">
    <citation type="submission" date="2023-10" db="EMBL/GenBank/DDBJ databases">
        <title>Genome assembly of Pristionchus species.</title>
        <authorList>
            <person name="Yoshida K."/>
            <person name="Sommer R.J."/>
        </authorList>
    </citation>
    <scope>NUCLEOTIDE SEQUENCE</scope>
    <source>
        <strain evidence="6">RS0144</strain>
    </source>
</reference>
<evidence type="ECO:0000256" key="3">
    <source>
        <dbReference type="ARBA" id="ARBA00022989"/>
    </source>
</evidence>